<keyword evidence="4" id="KW-0336">GPI-anchor</keyword>
<feature type="region of interest" description="Disordered" evidence="9">
    <location>
        <begin position="258"/>
        <end position="278"/>
    </location>
</feature>
<proteinExistence type="predicted"/>
<protein>
    <submittedName>
        <fullName evidence="11">Variant surface glycoprotein 1125.2947</fullName>
    </submittedName>
</protein>
<comment type="subcellular location">
    <subcellularLocation>
        <location evidence="2">Cell membrane</location>
        <topology evidence="2">Lipid-anchor</topology>
        <topology evidence="2">GPI-anchor</topology>
    </subcellularLocation>
</comment>
<feature type="domain" description="Trypanosome variant surface glycoprotein B-type N-terminal" evidence="10">
    <location>
        <begin position="2"/>
        <end position="232"/>
    </location>
</feature>
<keyword evidence="5" id="KW-0732">Signal</keyword>
<evidence type="ECO:0000256" key="5">
    <source>
        <dbReference type="ARBA" id="ARBA00022729"/>
    </source>
</evidence>
<comment type="function">
    <text evidence="1">VSG forms a coat on the surface of the parasite. The trypanosome evades the immune response of the host by expressing a series of antigenically distinct VSGs from an estimated 1000 VSG genes.</text>
</comment>
<dbReference type="EMBL" id="KX700395">
    <property type="protein sequence ID" value="APD74351.1"/>
    <property type="molecule type" value="Genomic_DNA"/>
</dbReference>
<evidence type="ECO:0000259" key="10">
    <source>
        <dbReference type="Pfam" id="PF13206"/>
    </source>
</evidence>
<evidence type="ECO:0000256" key="3">
    <source>
        <dbReference type="ARBA" id="ARBA00022475"/>
    </source>
</evidence>
<keyword evidence="6" id="KW-0472">Membrane</keyword>
<reference evidence="11" key="1">
    <citation type="submission" date="2016-08" db="EMBL/GenBank/DDBJ databases">
        <title>VSG repertoire of Trypanosoma brucei EATRO 1125.</title>
        <authorList>
            <person name="Cross G.A."/>
        </authorList>
    </citation>
    <scope>NUCLEOTIDE SEQUENCE</scope>
    <source>
        <strain evidence="11">EATRO 1125</strain>
    </source>
</reference>
<dbReference type="GO" id="GO:0098552">
    <property type="term" value="C:side of membrane"/>
    <property type="evidence" value="ECO:0007669"/>
    <property type="project" value="UniProtKB-KW"/>
</dbReference>
<accession>A0A1J0R900</accession>
<evidence type="ECO:0000256" key="6">
    <source>
        <dbReference type="ARBA" id="ARBA00023136"/>
    </source>
</evidence>
<dbReference type="Pfam" id="PF13206">
    <property type="entry name" value="VSG_B"/>
    <property type="match status" value="1"/>
</dbReference>
<dbReference type="GO" id="GO:0005886">
    <property type="term" value="C:plasma membrane"/>
    <property type="evidence" value="ECO:0007669"/>
    <property type="project" value="UniProtKB-SubCell"/>
</dbReference>
<keyword evidence="8" id="KW-0449">Lipoprotein</keyword>
<evidence type="ECO:0000256" key="2">
    <source>
        <dbReference type="ARBA" id="ARBA00004609"/>
    </source>
</evidence>
<evidence type="ECO:0000256" key="8">
    <source>
        <dbReference type="ARBA" id="ARBA00023288"/>
    </source>
</evidence>
<dbReference type="InterPro" id="IPR025932">
    <property type="entry name" value="Trypano_VSG_B_N_dom"/>
</dbReference>
<evidence type="ECO:0000256" key="7">
    <source>
        <dbReference type="ARBA" id="ARBA00023180"/>
    </source>
</evidence>
<dbReference type="VEuPathDB" id="TriTrypDB:Tb427_000129500"/>
<evidence type="ECO:0000256" key="1">
    <source>
        <dbReference type="ARBA" id="ARBA00002523"/>
    </source>
</evidence>
<keyword evidence="3" id="KW-1003">Cell membrane</keyword>
<name>A0A1J0R900_9TRYP</name>
<sequence>MLQPLAEAAAATYSELQSQLTSRQAITKEKLRQKLATAAYGEGVKQLSDLNDDTLTDGTASATSRASYCGQTTPTETKKTTIAGLLYCICAGESGDSTGNFKPCTNEQSGAKSAKEAMTDAATDLKALAGLFPAAPTAELVNPNDILKPLAAFMGKAKAKDKYVVFGTLTATGCSGSATSGLCVIYKTQTKEDAQTLQQAKWRTNLVDTAAMLTKQAAQAREIKRLTQKLENLKKQAFNLKPQLELWKKLTAVLMAAAPKDPTQSTPKPSKQRGNAKR</sequence>
<evidence type="ECO:0000256" key="9">
    <source>
        <dbReference type="SAM" id="MobiDB-lite"/>
    </source>
</evidence>
<organism evidence="11">
    <name type="scientific">Trypanosoma brucei</name>
    <dbReference type="NCBI Taxonomy" id="5691"/>
    <lineage>
        <taxon>Eukaryota</taxon>
        <taxon>Discoba</taxon>
        <taxon>Euglenozoa</taxon>
        <taxon>Kinetoplastea</taxon>
        <taxon>Metakinetoplastina</taxon>
        <taxon>Trypanosomatida</taxon>
        <taxon>Trypanosomatidae</taxon>
        <taxon>Trypanosoma</taxon>
    </lineage>
</organism>
<dbReference type="AlphaFoldDB" id="A0A1J0R900"/>
<evidence type="ECO:0000256" key="4">
    <source>
        <dbReference type="ARBA" id="ARBA00022622"/>
    </source>
</evidence>
<evidence type="ECO:0000313" key="11">
    <source>
        <dbReference type="EMBL" id="APD74351.1"/>
    </source>
</evidence>
<keyword evidence="7" id="KW-0325">Glycoprotein</keyword>